<evidence type="ECO:0000313" key="10">
    <source>
        <dbReference type="Proteomes" id="UP000009102"/>
    </source>
</evidence>
<sequence>MTETRKLGERVLIVEDNDGLCGLLEEELCDAGYVVGTATTAEAAWEQLTGGMWGVVISDLRLPGADGLTLLRQVQQLAQPPAFIMITAFGRVDQAVAALKEGADEFLVKPVDLEHLLLCVRRVSETRHLRQELARFRTLFQDSDFHGMIGRSPAMQVLYAEIKQIARASGPVLITGESGVGKELVARALHQESERINGPLVPVNCAGIPAELLESELFGHASGAFTGAQRARRGLISEADGGTLLLDEIGELPMTMQAKLLRVLQDQRVRPVGSNQEQSIDLRVIAATNRDLEAEVEAGSFREDLFYRLNTFTLKVPPLRERGDDLTVLAAHFINRFSAQLGHPINGLNNEAVRLLNAYSFPGNIRELANAMERAATFCPDSEICAAHLPETIRQATGTGLDPALTQVLLPPSGLPALDEIELRYINHVLTQVRGNKRRAATILGISRRTLYRRLGEDDGNVADGA</sequence>
<dbReference type="InterPro" id="IPR025943">
    <property type="entry name" value="Sigma_54_int_dom_ATP-bd_2"/>
</dbReference>
<dbReference type="PROSITE" id="PS50045">
    <property type="entry name" value="SIGMA54_INTERACT_4"/>
    <property type="match status" value="1"/>
</dbReference>
<dbReference type="InterPro" id="IPR027417">
    <property type="entry name" value="P-loop_NTPase"/>
</dbReference>
<dbReference type="InterPro" id="IPR058031">
    <property type="entry name" value="AAA_lid_NorR"/>
</dbReference>
<dbReference type="InterPro" id="IPR009057">
    <property type="entry name" value="Homeodomain-like_sf"/>
</dbReference>
<dbReference type="Gene3D" id="3.40.50.300">
    <property type="entry name" value="P-loop containing nucleotide triphosphate hydrolases"/>
    <property type="match status" value="1"/>
</dbReference>
<dbReference type="GO" id="GO:0005524">
    <property type="term" value="F:ATP binding"/>
    <property type="evidence" value="ECO:0007669"/>
    <property type="project" value="UniProtKB-KW"/>
</dbReference>
<evidence type="ECO:0000256" key="6">
    <source>
        <dbReference type="PROSITE-ProRule" id="PRU00169"/>
    </source>
</evidence>
<feature type="domain" description="Response regulatory" evidence="8">
    <location>
        <begin position="10"/>
        <end position="124"/>
    </location>
</feature>
<dbReference type="STRING" id="555778.Hneap_2100"/>
<evidence type="ECO:0000256" key="5">
    <source>
        <dbReference type="ARBA" id="ARBA00023163"/>
    </source>
</evidence>
<dbReference type="SUPFAM" id="SSF46689">
    <property type="entry name" value="Homeodomain-like"/>
    <property type="match status" value="1"/>
</dbReference>
<dbReference type="HOGENOM" id="CLU_000445_0_6_6"/>
<evidence type="ECO:0000259" key="7">
    <source>
        <dbReference type="PROSITE" id="PS50045"/>
    </source>
</evidence>
<dbReference type="SMART" id="SM00448">
    <property type="entry name" value="REC"/>
    <property type="match status" value="1"/>
</dbReference>
<dbReference type="SUPFAM" id="SSF52172">
    <property type="entry name" value="CheY-like"/>
    <property type="match status" value="1"/>
</dbReference>
<dbReference type="Gene3D" id="1.10.8.60">
    <property type="match status" value="1"/>
</dbReference>
<dbReference type="PROSITE" id="PS00676">
    <property type="entry name" value="SIGMA54_INTERACT_2"/>
    <property type="match status" value="1"/>
</dbReference>
<dbReference type="Proteomes" id="UP000009102">
    <property type="component" value="Chromosome"/>
</dbReference>
<keyword evidence="10" id="KW-1185">Reference proteome</keyword>
<dbReference type="InterPro" id="IPR001789">
    <property type="entry name" value="Sig_transdc_resp-reg_receiver"/>
</dbReference>
<dbReference type="InterPro" id="IPR025662">
    <property type="entry name" value="Sigma_54_int_dom_ATP-bd_1"/>
</dbReference>
<evidence type="ECO:0000256" key="2">
    <source>
        <dbReference type="ARBA" id="ARBA00022840"/>
    </source>
</evidence>
<feature type="modified residue" description="4-aspartylphosphate" evidence="6">
    <location>
        <position position="59"/>
    </location>
</feature>
<dbReference type="PROSITE" id="PS00675">
    <property type="entry name" value="SIGMA54_INTERACT_1"/>
    <property type="match status" value="1"/>
</dbReference>
<dbReference type="RefSeq" id="WP_012824950.1">
    <property type="nucleotide sequence ID" value="NC_013422.1"/>
</dbReference>
<dbReference type="InterPro" id="IPR002197">
    <property type="entry name" value="HTH_Fis"/>
</dbReference>
<dbReference type="InterPro" id="IPR011006">
    <property type="entry name" value="CheY-like_superfamily"/>
</dbReference>
<dbReference type="PRINTS" id="PR01590">
    <property type="entry name" value="HTHFIS"/>
</dbReference>
<dbReference type="eggNOG" id="COG2204">
    <property type="taxonomic scope" value="Bacteria"/>
</dbReference>
<dbReference type="SUPFAM" id="SSF52540">
    <property type="entry name" value="P-loop containing nucleoside triphosphate hydrolases"/>
    <property type="match status" value="1"/>
</dbReference>
<accession>D0KVT8</accession>
<keyword evidence="6" id="KW-0597">Phosphoprotein</keyword>
<organism evidence="9 10">
    <name type="scientific">Halothiobacillus neapolitanus (strain ATCC 23641 / DSM 15147 / CIP 104769 / NCIMB 8539 / c2)</name>
    <name type="common">Thiobacillus neapolitanus</name>
    <dbReference type="NCBI Taxonomy" id="555778"/>
    <lineage>
        <taxon>Bacteria</taxon>
        <taxon>Pseudomonadati</taxon>
        <taxon>Pseudomonadota</taxon>
        <taxon>Gammaproteobacteria</taxon>
        <taxon>Chromatiales</taxon>
        <taxon>Halothiobacillaceae</taxon>
        <taxon>Halothiobacillus</taxon>
    </lineage>
</organism>
<dbReference type="EMBL" id="CP001801">
    <property type="protein sequence ID" value="ACX96918.1"/>
    <property type="molecule type" value="Genomic_DNA"/>
</dbReference>
<keyword evidence="1" id="KW-0547">Nucleotide-binding</keyword>
<evidence type="ECO:0000256" key="4">
    <source>
        <dbReference type="ARBA" id="ARBA00023125"/>
    </source>
</evidence>
<dbReference type="InterPro" id="IPR002078">
    <property type="entry name" value="Sigma_54_int"/>
</dbReference>
<dbReference type="OrthoDB" id="9804019at2"/>
<evidence type="ECO:0000256" key="3">
    <source>
        <dbReference type="ARBA" id="ARBA00023015"/>
    </source>
</evidence>
<dbReference type="GO" id="GO:0043565">
    <property type="term" value="F:sequence-specific DNA binding"/>
    <property type="evidence" value="ECO:0007669"/>
    <property type="project" value="InterPro"/>
</dbReference>
<feature type="domain" description="Sigma-54 factor interaction" evidence="7">
    <location>
        <begin position="148"/>
        <end position="377"/>
    </location>
</feature>
<keyword evidence="4" id="KW-0238">DNA-binding</keyword>
<keyword evidence="5" id="KW-0804">Transcription</keyword>
<dbReference type="Pfam" id="PF25601">
    <property type="entry name" value="AAA_lid_14"/>
    <property type="match status" value="1"/>
</dbReference>
<dbReference type="InterPro" id="IPR003593">
    <property type="entry name" value="AAA+_ATPase"/>
</dbReference>
<dbReference type="KEGG" id="hna:Hneap_2100"/>
<gene>
    <name evidence="9" type="ordered locus">Hneap_2100</name>
</gene>
<dbReference type="Pfam" id="PF00072">
    <property type="entry name" value="Response_reg"/>
    <property type="match status" value="1"/>
</dbReference>
<evidence type="ECO:0000256" key="1">
    <source>
        <dbReference type="ARBA" id="ARBA00022741"/>
    </source>
</evidence>
<dbReference type="AlphaFoldDB" id="D0KVT8"/>
<dbReference type="CDD" id="cd00009">
    <property type="entry name" value="AAA"/>
    <property type="match status" value="1"/>
</dbReference>
<dbReference type="GO" id="GO:0000160">
    <property type="term" value="P:phosphorelay signal transduction system"/>
    <property type="evidence" value="ECO:0007669"/>
    <property type="project" value="InterPro"/>
</dbReference>
<dbReference type="PROSITE" id="PS50110">
    <property type="entry name" value="RESPONSE_REGULATORY"/>
    <property type="match status" value="1"/>
</dbReference>
<dbReference type="Pfam" id="PF02954">
    <property type="entry name" value="HTH_8"/>
    <property type="match status" value="1"/>
</dbReference>
<reference evidence="9 10" key="1">
    <citation type="submission" date="2009-10" db="EMBL/GenBank/DDBJ databases">
        <title>Complete sequence of Halothiobacillus neapolitanus c2.</title>
        <authorList>
            <consortium name="US DOE Joint Genome Institute"/>
            <person name="Lucas S."/>
            <person name="Copeland A."/>
            <person name="Lapidus A."/>
            <person name="Glavina del Rio T."/>
            <person name="Tice H."/>
            <person name="Bruce D."/>
            <person name="Goodwin L."/>
            <person name="Pitluck S."/>
            <person name="Davenport K."/>
            <person name="Brettin T."/>
            <person name="Detter J.C."/>
            <person name="Han C."/>
            <person name="Tapia R."/>
            <person name="Larimer F."/>
            <person name="Land M."/>
            <person name="Hauser L."/>
            <person name="Kyrpides N."/>
            <person name="Mikhailova N."/>
            <person name="Kerfeld C."/>
            <person name="Cannon G."/>
            <person name="Heinhort S."/>
        </authorList>
    </citation>
    <scope>NUCLEOTIDE SEQUENCE [LARGE SCALE GENOMIC DNA]</scope>
    <source>
        <strain evidence="10">ATCC 23641 / c2</strain>
    </source>
</reference>
<evidence type="ECO:0000259" key="8">
    <source>
        <dbReference type="PROSITE" id="PS50110"/>
    </source>
</evidence>
<proteinExistence type="predicted"/>
<keyword evidence="2" id="KW-0067">ATP-binding</keyword>
<keyword evidence="3" id="KW-0805">Transcription regulation</keyword>
<dbReference type="GO" id="GO:0006355">
    <property type="term" value="P:regulation of DNA-templated transcription"/>
    <property type="evidence" value="ECO:0007669"/>
    <property type="project" value="InterPro"/>
</dbReference>
<dbReference type="PROSITE" id="PS00688">
    <property type="entry name" value="SIGMA54_INTERACT_3"/>
    <property type="match status" value="1"/>
</dbReference>
<dbReference type="PANTHER" id="PTHR32071">
    <property type="entry name" value="TRANSCRIPTIONAL REGULATORY PROTEIN"/>
    <property type="match status" value="1"/>
</dbReference>
<dbReference type="InterPro" id="IPR025944">
    <property type="entry name" value="Sigma_54_int_dom_CS"/>
</dbReference>
<evidence type="ECO:0000313" key="9">
    <source>
        <dbReference type="EMBL" id="ACX96918.1"/>
    </source>
</evidence>
<dbReference type="SMART" id="SM00382">
    <property type="entry name" value="AAA"/>
    <property type="match status" value="1"/>
</dbReference>
<dbReference type="Gene3D" id="3.40.50.2300">
    <property type="match status" value="1"/>
</dbReference>
<dbReference type="FunFam" id="3.40.50.300:FF:000006">
    <property type="entry name" value="DNA-binding transcriptional regulator NtrC"/>
    <property type="match status" value="1"/>
</dbReference>
<protein>
    <submittedName>
        <fullName evidence="9">Two component, sigma54 specific, transcriptional regulator, Fis family</fullName>
    </submittedName>
</protein>
<dbReference type="Pfam" id="PF00158">
    <property type="entry name" value="Sigma54_activat"/>
    <property type="match status" value="1"/>
</dbReference>
<dbReference type="Gene3D" id="1.10.10.60">
    <property type="entry name" value="Homeodomain-like"/>
    <property type="match status" value="1"/>
</dbReference>
<name>D0KVT8_HALNC</name>